<proteinExistence type="predicted"/>
<feature type="region of interest" description="Disordered" evidence="1">
    <location>
        <begin position="26"/>
        <end position="51"/>
    </location>
</feature>
<dbReference type="AlphaFoldDB" id="A0A1Q9DSF6"/>
<dbReference type="GO" id="GO:0005524">
    <property type="term" value="F:ATP binding"/>
    <property type="evidence" value="ECO:0007669"/>
    <property type="project" value="InterPro"/>
</dbReference>
<organism evidence="3 4">
    <name type="scientific">Symbiodinium microadriaticum</name>
    <name type="common">Dinoflagellate</name>
    <name type="synonym">Zooxanthella microadriatica</name>
    <dbReference type="NCBI Taxonomy" id="2951"/>
    <lineage>
        <taxon>Eukaryota</taxon>
        <taxon>Sar</taxon>
        <taxon>Alveolata</taxon>
        <taxon>Dinophyceae</taxon>
        <taxon>Suessiales</taxon>
        <taxon>Symbiodiniaceae</taxon>
        <taxon>Symbiodinium</taxon>
    </lineage>
</organism>
<feature type="compositionally biased region" description="Low complexity" evidence="1">
    <location>
        <begin position="29"/>
        <end position="38"/>
    </location>
</feature>
<reference evidence="3 4" key="1">
    <citation type="submission" date="2016-02" db="EMBL/GenBank/DDBJ databases">
        <title>Genome analysis of coral dinoflagellate symbionts highlights evolutionary adaptations to a symbiotic lifestyle.</title>
        <authorList>
            <person name="Aranda M."/>
            <person name="Li Y."/>
            <person name="Liew Y.J."/>
            <person name="Baumgarten S."/>
            <person name="Simakov O."/>
            <person name="Wilson M."/>
            <person name="Piel J."/>
            <person name="Ashoor H."/>
            <person name="Bougouffa S."/>
            <person name="Bajic V.B."/>
            <person name="Ryu T."/>
            <person name="Ravasi T."/>
            <person name="Bayer T."/>
            <person name="Micklem G."/>
            <person name="Kim H."/>
            <person name="Bhak J."/>
            <person name="Lajeunesse T.C."/>
            <person name="Voolstra C.R."/>
        </authorList>
    </citation>
    <scope>NUCLEOTIDE SEQUENCE [LARGE SCALE GENOMIC DNA]</scope>
    <source>
        <strain evidence="3 4">CCMP2467</strain>
    </source>
</reference>
<dbReference type="InterPro" id="IPR027417">
    <property type="entry name" value="P-loop_NTPase"/>
</dbReference>
<dbReference type="InterPro" id="IPR039891">
    <property type="entry name" value="VWA8"/>
</dbReference>
<dbReference type="SUPFAM" id="SSF52540">
    <property type="entry name" value="P-loop containing nucleoside triphosphate hydrolases"/>
    <property type="match status" value="1"/>
</dbReference>
<dbReference type="PANTHER" id="PTHR21610:SF9">
    <property type="entry name" value="VON WILLEBRAND FACTOR A DOMAIN-CONTAINING PROTEIN 8"/>
    <property type="match status" value="1"/>
</dbReference>
<dbReference type="PANTHER" id="PTHR21610">
    <property type="entry name" value="VON WILLEBRAND FACTOR A DOMAIN-CONTAINING PROTEIN 8"/>
    <property type="match status" value="1"/>
</dbReference>
<evidence type="ECO:0000313" key="3">
    <source>
        <dbReference type="EMBL" id="OLP98099.1"/>
    </source>
</evidence>
<gene>
    <name evidence="3" type="primary">Vwa8</name>
    <name evidence="3" type="ORF">AK812_SmicGene19482</name>
</gene>
<dbReference type="Pfam" id="PF07728">
    <property type="entry name" value="AAA_5"/>
    <property type="match status" value="1"/>
</dbReference>
<protein>
    <submittedName>
        <fullName evidence="3">von Willebrand factor A domain-containing protein 8</fullName>
    </submittedName>
</protein>
<evidence type="ECO:0000259" key="2">
    <source>
        <dbReference type="Pfam" id="PF07728"/>
    </source>
</evidence>
<evidence type="ECO:0000313" key="4">
    <source>
        <dbReference type="Proteomes" id="UP000186817"/>
    </source>
</evidence>
<dbReference type="GO" id="GO:0016887">
    <property type="term" value="F:ATP hydrolysis activity"/>
    <property type="evidence" value="ECO:0007669"/>
    <property type="project" value="InterPro"/>
</dbReference>
<keyword evidence="4" id="KW-1185">Reference proteome</keyword>
<feature type="compositionally biased region" description="Acidic residues" evidence="1">
    <location>
        <begin position="39"/>
        <end position="51"/>
    </location>
</feature>
<dbReference type="EMBL" id="LSRX01000408">
    <property type="protein sequence ID" value="OLP98099.1"/>
    <property type="molecule type" value="Genomic_DNA"/>
</dbReference>
<comment type="caution">
    <text evidence="3">The sequence shown here is derived from an EMBL/GenBank/DDBJ whole genome shotgun (WGS) entry which is preliminary data.</text>
</comment>
<name>A0A1Q9DSF6_SYMMI</name>
<dbReference type="Gene3D" id="3.40.50.300">
    <property type="entry name" value="P-loop containing nucleotide triphosphate hydrolases"/>
    <property type="match status" value="1"/>
</dbReference>
<sequence>MRTQRHGAGVLEISGAGNAQFSLAEGGFSSSSAKSIISDAEERDDSSEDADFLAPNTTGLQCSDMPFGFCCGLSPKKIRVEAGGEKCACGGPKEGGRFSSQAAIDQYCSEVAQPCDQLSHVTCCDSVPKRIRHHDGKGQCWCSSPQNESSHNTQESIDEWCSSVIRPCTSLSEGHCCHMHPKQIRQGSGDKCWCSGPQKGGRFQTQELIDAACKEVVKPSPLVPRARCCTMSPKQIRYNDGNNQCWCSGPVVGEAFSSQIAVDEWCQKVLPTTTTTTVQTTTTTSTPWLSNLTCEEVSEAECCAMAPKRWRATQKDDRCYCADAVPGSNFSSQQAIDAHCALVVRPCQQMRQEDCCTMSPSKYLVGDDRGEQAGVGEGSTKMCTCTGPLKDGRFTEQKAIDGACARLWSPCSPIQKAQCCLSEPARMREGRGKRCFCAGPSPVGAYKSQKEIDEECNKIVQSCDDLSASDCCSQMPAQVRVSDGYERCWCSAPFSYGNISYSQQQIDFVCSSAQPPTVDLNCPDRPLEGMVLTPSQASLLSDLMADHAAGADLALVGEKGSGKSAIVRAFAALLGYRTRSLFCYRDMSSRDLLQRRMTDPLGNTEWRDSSVVEAAICGDLAILDGVHRLAKGSLYATLAPLLSDRACALPDGTLLCSPRFWEKWSEGGSLAALGARQVHPAFRLIVCGETPESGQSRGWIDEEVGTLFHFHAVAALPSHEQRSLAVLCAGTAAEAKDKPVDKLLAYGQAAKAAVSKDADLRPLQLSLRALLRASRHLCLRPEDAAGAIARAFSARLTFLPSSQRQLGEKLLAEAGIRPSPRETNITAAEVAGELQLGSVRCQLRTPNRPELVPQAPFGGHQPTSATGEK</sequence>
<feature type="region of interest" description="Disordered" evidence="1">
    <location>
        <begin position="847"/>
        <end position="869"/>
    </location>
</feature>
<evidence type="ECO:0000256" key="1">
    <source>
        <dbReference type="SAM" id="MobiDB-lite"/>
    </source>
</evidence>
<accession>A0A1Q9DSF6</accession>
<dbReference type="OrthoDB" id="435859at2759"/>
<dbReference type="GO" id="GO:0005737">
    <property type="term" value="C:cytoplasm"/>
    <property type="evidence" value="ECO:0007669"/>
    <property type="project" value="TreeGrafter"/>
</dbReference>
<dbReference type="InterPro" id="IPR011704">
    <property type="entry name" value="ATPase_dyneun-rel_AAA"/>
</dbReference>
<feature type="domain" description="ATPase dynein-related AAA" evidence="2">
    <location>
        <begin position="553"/>
        <end position="697"/>
    </location>
</feature>
<dbReference type="Proteomes" id="UP000186817">
    <property type="component" value="Unassembled WGS sequence"/>
</dbReference>